<organism evidence="2 3">
    <name type="scientific">Perca fluviatilis</name>
    <name type="common">European perch</name>
    <dbReference type="NCBI Taxonomy" id="8168"/>
    <lineage>
        <taxon>Eukaryota</taxon>
        <taxon>Metazoa</taxon>
        <taxon>Chordata</taxon>
        <taxon>Craniata</taxon>
        <taxon>Vertebrata</taxon>
        <taxon>Euteleostomi</taxon>
        <taxon>Actinopterygii</taxon>
        <taxon>Neopterygii</taxon>
        <taxon>Teleostei</taxon>
        <taxon>Neoteleostei</taxon>
        <taxon>Acanthomorphata</taxon>
        <taxon>Eupercaria</taxon>
        <taxon>Perciformes</taxon>
        <taxon>Percoidei</taxon>
        <taxon>Percidae</taxon>
        <taxon>Percinae</taxon>
        <taxon>Perca</taxon>
    </lineage>
</organism>
<sequence length="124" mass="14332">MRLTGFFFIFTAETFHSTYLRNAGEQQRQRKKTGREGSNNKFWPGYKPPLPTVILTNTRTLPKQLTELQTAVSITEQQHSVRSHHVTELQELQIYFSGPRSGLTRTLKTQKTHKVLHPQLLGSR</sequence>
<evidence type="ECO:0000313" key="2">
    <source>
        <dbReference type="EMBL" id="KAF1377971.1"/>
    </source>
</evidence>
<keyword evidence="3" id="KW-1185">Reference proteome</keyword>
<dbReference type="AlphaFoldDB" id="A0A6A5DUQ7"/>
<comment type="caution">
    <text evidence="2">The sequence shown here is derived from an EMBL/GenBank/DDBJ whole genome shotgun (WGS) entry which is preliminary data.</text>
</comment>
<reference evidence="2 3" key="1">
    <citation type="submission" date="2019-06" db="EMBL/GenBank/DDBJ databases">
        <title>A chromosome-scale genome assembly of the European perch, Perca fluviatilis.</title>
        <authorList>
            <person name="Roques C."/>
            <person name="Zahm M."/>
            <person name="Cabau C."/>
            <person name="Klopp C."/>
            <person name="Bouchez O."/>
            <person name="Donnadieu C."/>
            <person name="Kuhl H."/>
            <person name="Gislard M."/>
            <person name="Guendouz S."/>
            <person name="Journot L."/>
            <person name="Haffray P."/>
            <person name="Bestin A."/>
            <person name="Morvezen R."/>
            <person name="Feron R."/>
            <person name="Wen M."/>
            <person name="Jouanno E."/>
            <person name="Herpin A."/>
            <person name="Schartl M."/>
            <person name="Postlethwait J."/>
            <person name="Schaerlinger B."/>
            <person name="Chardard D."/>
            <person name="Lecocq T."/>
            <person name="Poncet C."/>
            <person name="Jaffrelo L."/>
            <person name="Lampietro C."/>
            <person name="Guiguen Y."/>
        </authorList>
    </citation>
    <scope>NUCLEOTIDE SEQUENCE [LARGE SCALE GENOMIC DNA]</scope>
    <source>
        <tissue evidence="2">Blood</tissue>
    </source>
</reference>
<accession>A0A6A5DUQ7</accession>
<name>A0A6A5DUQ7_PERFL</name>
<evidence type="ECO:0000256" key="1">
    <source>
        <dbReference type="SAM" id="MobiDB-lite"/>
    </source>
</evidence>
<protein>
    <submittedName>
        <fullName evidence="2">Uncharacterized protein</fullName>
    </submittedName>
</protein>
<dbReference type="EMBL" id="VHII01000017">
    <property type="protein sequence ID" value="KAF1377971.1"/>
    <property type="molecule type" value="Genomic_DNA"/>
</dbReference>
<evidence type="ECO:0000313" key="3">
    <source>
        <dbReference type="Proteomes" id="UP000465112"/>
    </source>
</evidence>
<gene>
    <name evidence="2" type="ORF">PFLUV_G00206350</name>
</gene>
<feature type="region of interest" description="Disordered" evidence="1">
    <location>
        <begin position="22"/>
        <end position="45"/>
    </location>
</feature>
<dbReference type="Proteomes" id="UP000465112">
    <property type="component" value="Chromosome 17"/>
</dbReference>
<proteinExistence type="predicted"/>